<feature type="region of interest" description="Disordered" evidence="1">
    <location>
        <begin position="288"/>
        <end position="319"/>
    </location>
</feature>
<dbReference type="InterPro" id="IPR006680">
    <property type="entry name" value="Amidohydro-rel"/>
</dbReference>
<organism evidence="3 4">
    <name type="scientific">Microbacterium galbinum</name>
    <dbReference type="NCBI Taxonomy" id="2851646"/>
    <lineage>
        <taxon>Bacteria</taxon>
        <taxon>Bacillati</taxon>
        <taxon>Actinomycetota</taxon>
        <taxon>Actinomycetes</taxon>
        <taxon>Micrococcales</taxon>
        <taxon>Microbacteriaceae</taxon>
        <taxon>Microbacterium</taxon>
    </lineage>
</organism>
<name>A0ABY4IMQ6_9MICO</name>
<dbReference type="Gene3D" id="3.20.20.140">
    <property type="entry name" value="Metal-dependent hydrolases"/>
    <property type="match status" value="1"/>
</dbReference>
<accession>A0ABY4IMQ6</accession>
<evidence type="ECO:0000256" key="1">
    <source>
        <dbReference type="SAM" id="MobiDB-lite"/>
    </source>
</evidence>
<dbReference type="Proteomes" id="UP000831963">
    <property type="component" value="Chromosome"/>
</dbReference>
<protein>
    <submittedName>
        <fullName evidence="3">Amidohydrolase family protein</fullName>
    </submittedName>
</protein>
<dbReference type="Pfam" id="PF01979">
    <property type="entry name" value="Amidohydro_1"/>
    <property type="match status" value="1"/>
</dbReference>
<evidence type="ECO:0000313" key="4">
    <source>
        <dbReference type="Proteomes" id="UP000831963"/>
    </source>
</evidence>
<dbReference type="EMBL" id="CP078077">
    <property type="protein sequence ID" value="UPL13555.1"/>
    <property type="molecule type" value="Genomic_DNA"/>
</dbReference>
<gene>
    <name evidence="3" type="ORF">KV396_03330</name>
</gene>
<dbReference type="PANTHER" id="PTHR43135:SF3">
    <property type="entry name" value="ALPHA-D-RIBOSE 1-METHYLPHOSPHONATE 5-TRIPHOSPHATE DIPHOSPHATASE"/>
    <property type="match status" value="1"/>
</dbReference>
<dbReference type="InterPro" id="IPR051781">
    <property type="entry name" value="Metallo-dep_Hydrolase"/>
</dbReference>
<dbReference type="InterPro" id="IPR032466">
    <property type="entry name" value="Metal_Hydrolase"/>
</dbReference>
<evidence type="ECO:0000313" key="3">
    <source>
        <dbReference type="EMBL" id="UPL13555.1"/>
    </source>
</evidence>
<dbReference type="PANTHER" id="PTHR43135">
    <property type="entry name" value="ALPHA-D-RIBOSE 1-METHYLPHOSPHONATE 5-TRIPHOSPHATE DIPHOSPHATASE"/>
    <property type="match status" value="1"/>
</dbReference>
<evidence type="ECO:0000259" key="2">
    <source>
        <dbReference type="Pfam" id="PF01979"/>
    </source>
</evidence>
<proteinExistence type="predicted"/>
<reference evidence="3 4" key="1">
    <citation type="submission" date="2021-06" db="EMBL/GenBank/DDBJ databases">
        <title>Genome-based taxonomic framework of Microbacterium strains isolated from marine environment, the description of four new species and reclassification of four preexisting species.</title>
        <authorList>
            <person name="Lee S.D."/>
            <person name="Kim S.-M."/>
            <person name="Byeon Y.-S."/>
            <person name="Yang H.L."/>
            <person name="Kim I.S."/>
        </authorList>
    </citation>
    <scope>NUCLEOTIDE SEQUENCE [LARGE SCALE GENOMIC DNA]</scope>
    <source>
        <strain evidence="3 4">SSW1-36</strain>
    </source>
</reference>
<dbReference type="RefSeq" id="WP_247956815.1">
    <property type="nucleotide sequence ID" value="NZ_CP078077.1"/>
</dbReference>
<sequence>MRAATFFDGEEWREGVIDVLDGRMLVRDATPADHLPRLDGVVTGGFTDHHVHLQLVDTTGLAASTLGRVIDLGANVTEIARLGETLAPVRLDYAGAFLTAPGGYPSDRAWAPAGSVREINDAVQAAEAVDEMADAGARCLKVASNTTAGPVFGDELIRTIVDLAATHGLTVTAHAEGPGEAQRLARLGVARLAHAPFTEVLDDDEIAAQAASVAWISTLAVHDAATRAVAVGNVRRFHAAGGTVLYGTDMGNGPTPVGLNPGEIAALRDAGLDDAALLRALAPLDPRDPGARPLVIPGAPGTSPDPLRARPLLPEDLKV</sequence>
<dbReference type="SUPFAM" id="SSF51556">
    <property type="entry name" value="Metallo-dependent hydrolases"/>
    <property type="match status" value="1"/>
</dbReference>
<keyword evidence="4" id="KW-1185">Reference proteome</keyword>
<feature type="domain" description="Amidohydrolase-related" evidence="2">
    <location>
        <begin position="42"/>
        <end position="252"/>
    </location>
</feature>